<feature type="domain" description="N-end aminoacyl transferase N-terminal" evidence="5">
    <location>
        <begin position="16"/>
        <end position="85"/>
    </location>
</feature>
<dbReference type="EMBL" id="JAAONZ010000004">
    <property type="protein sequence ID" value="NHO65289.1"/>
    <property type="molecule type" value="Genomic_DNA"/>
</dbReference>
<dbReference type="InterPro" id="IPR030700">
    <property type="entry name" value="N-end_Aminoacyl_Trfase"/>
</dbReference>
<dbReference type="NCBIfam" id="NF002346">
    <property type="entry name" value="PRK01305.2-3"/>
    <property type="match status" value="1"/>
</dbReference>
<dbReference type="InterPro" id="IPR016181">
    <property type="entry name" value="Acyl_CoA_acyltransferase"/>
</dbReference>
<dbReference type="InterPro" id="IPR007471">
    <property type="entry name" value="N-end_Aminoacyl_Trfase_N"/>
</dbReference>
<comment type="function">
    <text evidence="4">Functions in the N-end rule pathway of protein degradation where it conjugates Leu from its aminoacyl-tRNA to the N-termini of proteins containing an N-terminal aspartate or glutamate.</text>
</comment>
<dbReference type="PIRSF" id="PIRSF037208">
    <property type="entry name" value="ATE_pro_prd"/>
    <property type="match status" value="1"/>
</dbReference>
<comment type="catalytic activity">
    <reaction evidence="4">
        <text>N-terminal L-glutamyl-[protein] + L-leucyl-tRNA(Leu) = N-terminal L-leucyl-L-glutamyl-[protein] + tRNA(Leu) + H(+)</text>
        <dbReference type="Rhea" id="RHEA:50412"/>
        <dbReference type="Rhea" id="RHEA-COMP:9613"/>
        <dbReference type="Rhea" id="RHEA-COMP:9622"/>
        <dbReference type="Rhea" id="RHEA-COMP:12664"/>
        <dbReference type="Rhea" id="RHEA-COMP:12668"/>
        <dbReference type="ChEBI" id="CHEBI:15378"/>
        <dbReference type="ChEBI" id="CHEBI:64721"/>
        <dbReference type="ChEBI" id="CHEBI:78442"/>
        <dbReference type="ChEBI" id="CHEBI:78494"/>
        <dbReference type="ChEBI" id="CHEBI:133041"/>
        <dbReference type="EC" id="2.3.2.29"/>
    </reaction>
</comment>
<dbReference type="HAMAP" id="MF_00689">
    <property type="entry name" value="Bpt"/>
    <property type="match status" value="1"/>
</dbReference>
<sequence>MTDLANIRLFATHPHGCSYLPDEEATTVFVDPNFKVDASLYSALSENGFRRSGKHLYRPHCQHCNACLAARVPVKEFIKDRKQRRCWNRNADLLVSSSLDIDTPEHYALYANYIEQRHSDGDMYPPSREQYTGFLTREWGVTEYLEFRHQGRLLAVAVCDRMDNGYSAVYTFFDPQEERRSLGAFAILWQIELAKSLNLDSLYLGYWIKKCDKMNYKTQYRPLELLVDKRWVRLN</sequence>
<name>A0A9E5MJK8_9GAMM</name>
<dbReference type="GO" id="GO:0071596">
    <property type="term" value="P:ubiquitin-dependent protein catabolic process via the N-end rule pathway"/>
    <property type="evidence" value="ECO:0007669"/>
    <property type="project" value="InterPro"/>
</dbReference>
<comment type="similarity">
    <text evidence="4">Belongs to the R-transferase family. Bpt subfamily.</text>
</comment>
<dbReference type="InterPro" id="IPR007472">
    <property type="entry name" value="N-end_Aminoacyl_Trfase_C"/>
</dbReference>
<comment type="caution">
    <text evidence="7">The sequence shown here is derived from an EMBL/GenBank/DDBJ whole genome shotgun (WGS) entry which is preliminary data.</text>
</comment>
<keyword evidence="2 4" id="KW-0808">Transferase</keyword>
<accession>A0A9E5MJK8</accession>
<feature type="domain" description="N-end rule aminoacyl transferase C-terminal" evidence="6">
    <location>
        <begin position="105"/>
        <end position="226"/>
    </location>
</feature>
<dbReference type="NCBIfam" id="NF002341">
    <property type="entry name" value="PRK01305.1-1"/>
    <property type="match status" value="1"/>
</dbReference>
<dbReference type="SUPFAM" id="SSF55729">
    <property type="entry name" value="Acyl-CoA N-acyltransferases (Nat)"/>
    <property type="match status" value="1"/>
</dbReference>
<dbReference type="Proteomes" id="UP000787472">
    <property type="component" value="Unassembled WGS sequence"/>
</dbReference>
<dbReference type="Pfam" id="PF04376">
    <property type="entry name" value="ATE_N"/>
    <property type="match status" value="1"/>
</dbReference>
<evidence type="ECO:0000313" key="8">
    <source>
        <dbReference type="Proteomes" id="UP000787472"/>
    </source>
</evidence>
<comment type="catalytic activity">
    <reaction evidence="4">
        <text>N-terminal L-aspartyl-[protein] + L-leucyl-tRNA(Leu) = N-terminal L-leucyl-L-aspartyl-[protein] + tRNA(Leu) + H(+)</text>
        <dbReference type="Rhea" id="RHEA:50420"/>
        <dbReference type="Rhea" id="RHEA-COMP:9613"/>
        <dbReference type="Rhea" id="RHEA-COMP:9622"/>
        <dbReference type="Rhea" id="RHEA-COMP:12669"/>
        <dbReference type="Rhea" id="RHEA-COMP:12674"/>
        <dbReference type="ChEBI" id="CHEBI:15378"/>
        <dbReference type="ChEBI" id="CHEBI:64720"/>
        <dbReference type="ChEBI" id="CHEBI:78442"/>
        <dbReference type="ChEBI" id="CHEBI:78494"/>
        <dbReference type="ChEBI" id="CHEBI:133042"/>
        <dbReference type="EC" id="2.3.2.29"/>
    </reaction>
</comment>
<evidence type="ECO:0000256" key="3">
    <source>
        <dbReference type="ARBA" id="ARBA00023315"/>
    </source>
</evidence>
<comment type="subcellular location">
    <subcellularLocation>
        <location evidence="4">Cytoplasm</location>
    </subcellularLocation>
</comment>
<evidence type="ECO:0000259" key="5">
    <source>
        <dbReference type="Pfam" id="PF04376"/>
    </source>
</evidence>
<dbReference type="GO" id="GO:0008914">
    <property type="term" value="F:leucyl-tRNA--protein transferase activity"/>
    <property type="evidence" value="ECO:0007669"/>
    <property type="project" value="UniProtKB-UniRule"/>
</dbReference>
<protein>
    <recommendedName>
        <fullName evidence="4">Aspartate/glutamate leucyltransferase</fullName>
        <ecNumber evidence="4">2.3.2.29</ecNumber>
    </recommendedName>
</protein>
<dbReference type="PANTHER" id="PTHR21367">
    <property type="entry name" value="ARGININE-TRNA-PROTEIN TRANSFERASE 1"/>
    <property type="match status" value="1"/>
</dbReference>
<dbReference type="NCBIfam" id="NF002345">
    <property type="entry name" value="PRK01305.2-2"/>
    <property type="match status" value="1"/>
</dbReference>
<dbReference type="NCBIfam" id="NF002342">
    <property type="entry name" value="PRK01305.1-3"/>
    <property type="match status" value="1"/>
</dbReference>
<evidence type="ECO:0000256" key="1">
    <source>
        <dbReference type="ARBA" id="ARBA00022490"/>
    </source>
</evidence>
<dbReference type="RefSeq" id="WP_167183925.1">
    <property type="nucleotide sequence ID" value="NZ_JAAONZ010000004.1"/>
</dbReference>
<dbReference type="Pfam" id="PF04377">
    <property type="entry name" value="ATE_C"/>
    <property type="match status" value="1"/>
</dbReference>
<keyword evidence="3 4" id="KW-0012">Acyltransferase</keyword>
<reference evidence="7" key="1">
    <citation type="submission" date="2020-03" db="EMBL/GenBank/DDBJ databases">
        <authorList>
            <person name="Guo F."/>
        </authorList>
    </citation>
    <scope>NUCLEOTIDE SEQUENCE</scope>
    <source>
        <strain evidence="7">JCM 30134</strain>
    </source>
</reference>
<keyword evidence="1 4" id="KW-0963">Cytoplasm</keyword>
<proteinExistence type="inferred from homology"/>
<evidence type="ECO:0000313" key="7">
    <source>
        <dbReference type="EMBL" id="NHO65289.1"/>
    </source>
</evidence>
<evidence type="ECO:0000256" key="4">
    <source>
        <dbReference type="HAMAP-Rule" id="MF_00689"/>
    </source>
</evidence>
<evidence type="ECO:0000259" key="6">
    <source>
        <dbReference type="Pfam" id="PF04377"/>
    </source>
</evidence>
<dbReference type="AlphaFoldDB" id="A0A9E5MJK8"/>
<dbReference type="GO" id="GO:0004057">
    <property type="term" value="F:arginyl-tRNA--protein transferase activity"/>
    <property type="evidence" value="ECO:0007669"/>
    <property type="project" value="InterPro"/>
</dbReference>
<keyword evidence="8" id="KW-1185">Reference proteome</keyword>
<evidence type="ECO:0000256" key="2">
    <source>
        <dbReference type="ARBA" id="ARBA00022679"/>
    </source>
</evidence>
<dbReference type="EC" id="2.3.2.29" evidence="4"/>
<dbReference type="InterPro" id="IPR017138">
    <property type="entry name" value="Asp_Glu_LeuTrfase"/>
</dbReference>
<dbReference type="GO" id="GO:0005737">
    <property type="term" value="C:cytoplasm"/>
    <property type="evidence" value="ECO:0007669"/>
    <property type="project" value="UniProtKB-SubCell"/>
</dbReference>
<organism evidence="7 8">
    <name type="scientific">Pseudomaricurvus hydrocarbonicus</name>
    <dbReference type="NCBI Taxonomy" id="1470433"/>
    <lineage>
        <taxon>Bacteria</taxon>
        <taxon>Pseudomonadati</taxon>
        <taxon>Pseudomonadota</taxon>
        <taxon>Gammaproteobacteria</taxon>
        <taxon>Cellvibrionales</taxon>
        <taxon>Cellvibrionaceae</taxon>
        <taxon>Pseudomaricurvus</taxon>
    </lineage>
</organism>
<dbReference type="PANTHER" id="PTHR21367:SF1">
    <property type="entry name" value="ARGINYL-TRNA--PROTEIN TRANSFERASE 1"/>
    <property type="match status" value="1"/>
</dbReference>
<gene>
    <name evidence="4" type="primary">bpt</name>
    <name evidence="7" type="ORF">G8770_07010</name>
</gene>